<organism evidence="1">
    <name type="scientific">Noctiluca scintillans</name>
    <name type="common">Sea sparkle</name>
    <name type="synonym">Red tide dinoflagellate</name>
    <dbReference type="NCBI Taxonomy" id="2966"/>
    <lineage>
        <taxon>Eukaryota</taxon>
        <taxon>Sar</taxon>
        <taxon>Alveolata</taxon>
        <taxon>Dinophyceae</taxon>
        <taxon>Noctilucales</taxon>
        <taxon>Noctilucaceae</taxon>
        <taxon>Noctiluca</taxon>
    </lineage>
</organism>
<protein>
    <submittedName>
        <fullName evidence="1">Uncharacterized protein</fullName>
    </submittedName>
</protein>
<accession>A0A7S1F1C7</accession>
<dbReference type="AlphaFoldDB" id="A0A7S1F1C7"/>
<evidence type="ECO:0000313" key="1">
    <source>
        <dbReference type="EMBL" id="CAD8838385.1"/>
    </source>
</evidence>
<sequence>MGEIHEITRTAVLDEGGYKCVVMLSQDPNVNVDEQMEFYIGRILKALGREVTDEGGLHGFAPWYSGTTASQDYNHLMGELYNNAPWTTPVPEWQPDLVCPGDGGDSTADERAEWLVENRGFTKIAAQHQVTMEFATVFGATAIE</sequence>
<gene>
    <name evidence="1" type="ORF">NSCI0253_LOCUS12733</name>
</gene>
<proteinExistence type="predicted"/>
<name>A0A7S1F1C7_NOCSC</name>
<reference evidence="1" key="1">
    <citation type="submission" date="2021-01" db="EMBL/GenBank/DDBJ databases">
        <authorList>
            <person name="Corre E."/>
            <person name="Pelletier E."/>
            <person name="Niang G."/>
            <person name="Scheremetjew M."/>
            <person name="Finn R."/>
            <person name="Kale V."/>
            <person name="Holt S."/>
            <person name="Cochrane G."/>
            <person name="Meng A."/>
            <person name="Brown T."/>
            <person name="Cohen L."/>
        </authorList>
    </citation>
    <scope>NUCLEOTIDE SEQUENCE</scope>
</reference>
<dbReference type="EMBL" id="HBFQ01018205">
    <property type="protein sequence ID" value="CAD8838385.1"/>
    <property type="molecule type" value="Transcribed_RNA"/>
</dbReference>